<evidence type="ECO:0000256" key="1">
    <source>
        <dbReference type="ARBA" id="ARBA00004240"/>
    </source>
</evidence>
<evidence type="ECO:0000313" key="6">
    <source>
        <dbReference type="EMBL" id="KAK9675477.1"/>
    </source>
</evidence>
<evidence type="ECO:0000256" key="3">
    <source>
        <dbReference type="ARBA" id="ARBA00023002"/>
    </source>
</evidence>
<proteinExistence type="inferred from homology"/>
<evidence type="ECO:0000256" key="2">
    <source>
        <dbReference type="ARBA" id="ARBA00022857"/>
    </source>
</evidence>
<keyword evidence="3" id="KW-0560">Oxidoreductase</keyword>
<dbReference type="EMBL" id="JBDFQZ010000011">
    <property type="protein sequence ID" value="KAK9675477.1"/>
    <property type="molecule type" value="Genomic_DNA"/>
</dbReference>
<evidence type="ECO:0000313" key="7">
    <source>
        <dbReference type="Proteomes" id="UP001443914"/>
    </source>
</evidence>
<dbReference type="InterPro" id="IPR036291">
    <property type="entry name" value="NAD(P)-bd_dom_sf"/>
</dbReference>
<dbReference type="CDD" id="cd05356">
    <property type="entry name" value="17beta-HSD1_like_SDR_c"/>
    <property type="match status" value="1"/>
</dbReference>
<dbReference type="PIRSF" id="PIRSF000126">
    <property type="entry name" value="11-beta-HSD1"/>
    <property type="match status" value="1"/>
</dbReference>
<keyword evidence="7" id="KW-1185">Reference proteome</keyword>
<comment type="similarity">
    <text evidence="4">Belongs to the short-chain dehydrogenases/reductases (SDR) family.</text>
</comment>
<comment type="subcellular location">
    <subcellularLocation>
        <location evidence="1">Endoplasmic reticulum</location>
    </subcellularLocation>
</comment>
<dbReference type="GO" id="GO:0005783">
    <property type="term" value="C:endoplasmic reticulum"/>
    <property type="evidence" value="ECO:0007669"/>
    <property type="project" value="UniProtKB-SubCell"/>
</dbReference>
<protein>
    <submittedName>
        <fullName evidence="6">Uncharacterized protein</fullName>
    </submittedName>
</protein>
<accession>A0AAW1HGL1</accession>
<name>A0AAW1HGL1_SAPOF</name>
<keyword evidence="5" id="KW-0472">Membrane</keyword>
<reference evidence="6" key="1">
    <citation type="submission" date="2024-03" db="EMBL/GenBank/DDBJ databases">
        <title>WGS assembly of Saponaria officinalis var. Norfolk2.</title>
        <authorList>
            <person name="Jenkins J."/>
            <person name="Shu S."/>
            <person name="Grimwood J."/>
            <person name="Barry K."/>
            <person name="Goodstein D."/>
            <person name="Schmutz J."/>
            <person name="Leebens-Mack J."/>
            <person name="Osbourn A."/>
        </authorList>
    </citation>
    <scope>NUCLEOTIDE SEQUENCE [LARGE SCALE GENOMIC DNA]</scope>
    <source>
        <strain evidence="6">JIC</strain>
    </source>
</reference>
<dbReference type="PRINTS" id="PR00080">
    <property type="entry name" value="SDRFAMILY"/>
</dbReference>
<dbReference type="InterPro" id="IPR051019">
    <property type="entry name" value="VLCFA-Steroid_DH"/>
</dbReference>
<dbReference type="AlphaFoldDB" id="A0AAW1HGL1"/>
<dbReference type="FunFam" id="3.40.50.720:FF:000137">
    <property type="entry name" value="Hydroxysteroid (17-beta) dehydrogenase 3"/>
    <property type="match status" value="1"/>
</dbReference>
<sequence>MLFFIYYLGLFHIIMNLFTFLRWTYITFLRSPKNLKTLYGSWALITGSSDGIGRAFAFQLASHSFNLILVSRNPEKLDLVSSEIRQTYPSINVRTLSVDFSEDMSYTVREIERVVEGLDVGVLVNNVGITYPKAMYFHEVDEDVWMKILRVNIGATTGVTKAVLPGMISRKKGAIVNIGSAASVVVPSHPLFAIYAATKAYVDQFSRSLHVEYKSLGIDVQCQVPLYVATKMATCVAKVQGSSLFVPTAEDYAAAGVQWVGFGARCSPYWAHALQWCATSLVPKSLLDAWRLSIGIHRRSN</sequence>
<dbReference type="GO" id="GO:0045703">
    <property type="term" value="F:ketoreductase activity"/>
    <property type="evidence" value="ECO:0007669"/>
    <property type="project" value="TreeGrafter"/>
</dbReference>
<dbReference type="SUPFAM" id="SSF51735">
    <property type="entry name" value="NAD(P)-binding Rossmann-fold domains"/>
    <property type="match status" value="1"/>
</dbReference>
<evidence type="ECO:0000256" key="4">
    <source>
        <dbReference type="RuleBase" id="RU000363"/>
    </source>
</evidence>
<keyword evidence="5" id="KW-0812">Transmembrane</keyword>
<keyword evidence="2" id="KW-0521">NADP</keyword>
<dbReference type="InterPro" id="IPR020904">
    <property type="entry name" value="Sc_DH/Rdtase_CS"/>
</dbReference>
<dbReference type="Proteomes" id="UP001443914">
    <property type="component" value="Unassembled WGS sequence"/>
</dbReference>
<organism evidence="6 7">
    <name type="scientific">Saponaria officinalis</name>
    <name type="common">Common soapwort</name>
    <name type="synonym">Lychnis saponaria</name>
    <dbReference type="NCBI Taxonomy" id="3572"/>
    <lineage>
        <taxon>Eukaryota</taxon>
        <taxon>Viridiplantae</taxon>
        <taxon>Streptophyta</taxon>
        <taxon>Embryophyta</taxon>
        <taxon>Tracheophyta</taxon>
        <taxon>Spermatophyta</taxon>
        <taxon>Magnoliopsida</taxon>
        <taxon>eudicotyledons</taxon>
        <taxon>Gunneridae</taxon>
        <taxon>Pentapetalae</taxon>
        <taxon>Caryophyllales</taxon>
        <taxon>Caryophyllaceae</taxon>
        <taxon>Caryophylleae</taxon>
        <taxon>Saponaria</taxon>
    </lineage>
</organism>
<dbReference type="PRINTS" id="PR00081">
    <property type="entry name" value="GDHRDH"/>
</dbReference>
<dbReference type="Pfam" id="PF00106">
    <property type="entry name" value="adh_short"/>
    <property type="match status" value="1"/>
</dbReference>
<dbReference type="PROSITE" id="PS00061">
    <property type="entry name" value="ADH_SHORT"/>
    <property type="match status" value="1"/>
</dbReference>
<dbReference type="Gene3D" id="3.40.50.720">
    <property type="entry name" value="NAD(P)-binding Rossmann-like Domain"/>
    <property type="match status" value="1"/>
</dbReference>
<dbReference type="PANTHER" id="PTHR43899">
    <property type="entry name" value="RH59310P"/>
    <property type="match status" value="1"/>
</dbReference>
<evidence type="ECO:0000256" key="5">
    <source>
        <dbReference type="SAM" id="Phobius"/>
    </source>
</evidence>
<gene>
    <name evidence="6" type="ORF">RND81_11G009500</name>
</gene>
<dbReference type="PANTHER" id="PTHR43899:SF26">
    <property type="entry name" value="ENOYL-(ACYL CARRIER) REDUCTASE"/>
    <property type="match status" value="1"/>
</dbReference>
<dbReference type="InterPro" id="IPR002347">
    <property type="entry name" value="SDR_fam"/>
</dbReference>
<keyword evidence="5" id="KW-1133">Transmembrane helix</keyword>
<feature type="transmembrane region" description="Helical" evidence="5">
    <location>
        <begin position="6"/>
        <end position="25"/>
    </location>
</feature>
<comment type="caution">
    <text evidence="6">The sequence shown here is derived from an EMBL/GenBank/DDBJ whole genome shotgun (WGS) entry which is preliminary data.</text>
</comment>